<dbReference type="EMBL" id="JADCTT010000007">
    <property type="protein sequence ID" value="KAF9750305.1"/>
    <property type="molecule type" value="Genomic_DNA"/>
</dbReference>
<dbReference type="GO" id="GO:0016020">
    <property type="term" value="C:membrane"/>
    <property type="evidence" value="ECO:0007669"/>
    <property type="project" value="UniProtKB-SubCell"/>
</dbReference>
<evidence type="ECO:0000256" key="6">
    <source>
        <dbReference type="PIRSR" id="PIRSR604254-1"/>
    </source>
</evidence>
<keyword evidence="6" id="KW-0862">Zinc</keyword>
<evidence type="ECO:0000256" key="3">
    <source>
        <dbReference type="ARBA" id="ARBA00022692"/>
    </source>
</evidence>
<keyword evidence="6" id="KW-0479">Metal-binding</keyword>
<feature type="transmembrane region" description="Helical" evidence="7">
    <location>
        <begin position="123"/>
        <end position="147"/>
    </location>
</feature>
<dbReference type="Proteomes" id="UP000616885">
    <property type="component" value="Unassembled WGS sequence"/>
</dbReference>
<evidence type="ECO:0000256" key="2">
    <source>
        <dbReference type="ARBA" id="ARBA00007018"/>
    </source>
</evidence>
<evidence type="ECO:0000256" key="4">
    <source>
        <dbReference type="ARBA" id="ARBA00022989"/>
    </source>
</evidence>
<evidence type="ECO:0000256" key="7">
    <source>
        <dbReference type="SAM" id="Phobius"/>
    </source>
</evidence>
<keyword evidence="5 7" id="KW-0472">Membrane</keyword>
<dbReference type="PANTHER" id="PTHR20855">
    <property type="entry name" value="ADIPOR/PROGESTIN RECEPTOR-RELATED"/>
    <property type="match status" value="1"/>
</dbReference>
<dbReference type="PANTHER" id="PTHR20855:SF52">
    <property type="entry name" value="ADIPONECTIN RECEPTOR PROTEIN"/>
    <property type="match status" value="1"/>
</dbReference>
<protein>
    <submittedName>
        <fullName evidence="8">Uncharacterized protein</fullName>
    </submittedName>
</protein>
<accession>A0A0B7K8W0</accession>
<evidence type="ECO:0000313" key="9">
    <source>
        <dbReference type="EMBL" id="KAF9750305.1"/>
    </source>
</evidence>
<evidence type="ECO:0000313" key="8">
    <source>
        <dbReference type="EMBL" id="CEO51365.1"/>
    </source>
</evidence>
<dbReference type="Pfam" id="PF03006">
    <property type="entry name" value="HlyIII"/>
    <property type="match status" value="1"/>
</dbReference>
<feature type="transmembrane region" description="Helical" evidence="7">
    <location>
        <begin position="253"/>
        <end position="271"/>
    </location>
</feature>
<evidence type="ECO:0000256" key="1">
    <source>
        <dbReference type="ARBA" id="ARBA00004141"/>
    </source>
</evidence>
<feature type="transmembrane region" description="Helical" evidence="7">
    <location>
        <begin position="162"/>
        <end position="181"/>
    </location>
</feature>
<dbReference type="InterPro" id="IPR004254">
    <property type="entry name" value="AdipoR/HlyIII-related"/>
</dbReference>
<name>A0A0B7K8W0_BIOOC</name>
<evidence type="ECO:0000256" key="5">
    <source>
        <dbReference type="ARBA" id="ARBA00023136"/>
    </source>
</evidence>
<feature type="binding site" evidence="6">
    <location>
        <position position="294"/>
    </location>
    <ligand>
        <name>Zn(2+)</name>
        <dbReference type="ChEBI" id="CHEBI:29105"/>
    </ligand>
</feature>
<dbReference type="EMBL" id="CDPU01000023">
    <property type="protein sequence ID" value="CEO51365.1"/>
    <property type="molecule type" value="Genomic_DNA"/>
</dbReference>
<reference evidence="8" key="1">
    <citation type="submission" date="2015-01" db="EMBL/GenBank/DDBJ databases">
        <authorList>
            <person name="Durling Mikael"/>
        </authorList>
    </citation>
    <scope>NUCLEOTIDE SEQUENCE</scope>
</reference>
<proteinExistence type="inferred from homology"/>
<feature type="binding site" evidence="6">
    <location>
        <position position="144"/>
    </location>
    <ligand>
        <name>Zn(2+)</name>
        <dbReference type="ChEBI" id="CHEBI:29105"/>
    </ligand>
</feature>
<feature type="binding site" evidence="6">
    <location>
        <position position="290"/>
    </location>
    <ligand>
        <name>Zn(2+)</name>
        <dbReference type="ChEBI" id="CHEBI:29105"/>
    </ligand>
</feature>
<dbReference type="AlphaFoldDB" id="A0A0B7K8W0"/>
<reference evidence="9" key="2">
    <citation type="submission" date="2020-10" db="EMBL/GenBank/DDBJ databases">
        <title>High-Quality Genome Resource of Clonostachys rosea strain S41 by Oxford Nanopore Long-Read Sequencing.</title>
        <authorList>
            <person name="Wang H."/>
        </authorList>
    </citation>
    <scope>NUCLEOTIDE SEQUENCE</scope>
    <source>
        <strain evidence="9">S41</strain>
    </source>
</reference>
<keyword evidence="3 7" id="KW-0812">Transmembrane</keyword>
<gene>
    <name evidence="8" type="ORF">BN869_000007423_1</name>
    <name evidence="9" type="ORF">IM811_016332</name>
</gene>
<dbReference type="GO" id="GO:0038023">
    <property type="term" value="F:signaling receptor activity"/>
    <property type="evidence" value="ECO:0007669"/>
    <property type="project" value="TreeGrafter"/>
</dbReference>
<organism evidence="8">
    <name type="scientific">Bionectria ochroleuca</name>
    <name type="common">Gliocladium roseum</name>
    <dbReference type="NCBI Taxonomy" id="29856"/>
    <lineage>
        <taxon>Eukaryota</taxon>
        <taxon>Fungi</taxon>
        <taxon>Dikarya</taxon>
        <taxon>Ascomycota</taxon>
        <taxon>Pezizomycotina</taxon>
        <taxon>Sordariomycetes</taxon>
        <taxon>Hypocreomycetidae</taxon>
        <taxon>Hypocreales</taxon>
        <taxon>Bionectriaceae</taxon>
        <taxon>Clonostachys</taxon>
    </lineage>
</organism>
<keyword evidence="4 7" id="KW-1133">Transmembrane helix</keyword>
<feature type="transmembrane region" description="Helical" evidence="7">
    <location>
        <begin position="291"/>
        <end position="309"/>
    </location>
</feature>
<feature type="transmembrane region" description="Helical" evidence="7">
    <location>
        <begin position="188"/>
        <end position="208"/>
    </location>
</feature>
<sequence>MKDAKMDVHPTGEARLRRADVSTKSIASQIVDTAGQGAKKLESKLLLCWDELPHWRRDNVFIMTGYRQVKPSYSHTLFSLLHLHNESVNIWSHLIGAILAISSGTYLYQVIHPRYESASSSDIIVFACFFGGAILCLGMSATFHALLCHSEEVARWGNKLDYSGIVALIVGSYVPALYYGFFCRPTLMTPYLCLIVLLGIGCGIVSWVDKFRKPELRVFRASMFVGLGVFSVIPVVHGIIIDGYQTLEDRMSISLVIFHGALYIFGAVLYASRWPERSFPGAFDIWGSSHQIFHCCVVLAAATHLYGMARAFDYHHTIMGSQCLID</sequence>
<dbReference type="GO" id="GO:0006882">
    <property type="term" value="P:intracellular zinc ion homeostasis"/>
    <property type="evidence" value="ECO:0007669"/>
    <property type="project" value="TreeGrafter"/>
</dbReference>
<dbReference type="GO" id="GO:0046872">
    <property type="term" value="F:metal ion binding"/>
    <property type="evidence" value="ECO:0007669"/>
    <property type="project" value="UniProtKB-KW"/>
</dbReference>
<comment type="similarity">
    <text evidence="2">Belongs to the ADIPOR family.</text>
</comment>
<feature type="transmembrane region" description="Helical" evidence="7">
    <location>
        <begin position="90"/>
        <end position="111"/>
    </location>
</feature>
<feature type="transmembrane region" description="Helical" evidence="7">
    <location>
        <begin position="220"/>
        <end position="241"/>
    </location>
</feature>
<comment type="subcellular location">
    <subcellularLocation>
        <location evidence="1">Membrane</location>
        <topology evidence="1">Multi-pass membrane protein</topology>
    </subcellularLocation>
</comment>